<evidence type="ECO:0000313" key="1">
    <source>
        <dbReference type="EMBL" id="MBO0953027.1"/>
    </source>
</evidence>
<dbReference type="RefSeq" id="WP_207332979.1">
    <property type="nucleotide sequence ID" value="NZ_JAFMYW010000018.1"/>
</dbReference>
<comment type="caution">
    <text evidence="1">The sequence shown here is derived from an EMBL/GenBank/DDBJ whole genome shotgun (WGS) entry which is preliminary data.</text>
</comment>
<sequence>MPIPDHTAPLFPKAEALLQFSLYTSADRTEYRPFGYTTWVDRQTVLGSTYSYGTKHSFTFFTRPEDSGTYVSAYLTHLGQVEHKARPGQLTPMLTVYLAPLALFAEMNPLTSLCNPH</sequence>
<reference evidence="1 2" key="1">
    <citation type="submission" date="2021-03" db="EMBL/GenBank/DDBJ databases">
        <title>Fibrella sp. HMF5405 genome sequencing and assembly.</title>
        <authorList>
            <person name="Kang H."/>
            <person name="Kim H."/>
            <person name="Bae S."/>
            <person name="Joh K."/>
        </authorList>
    </citation>
    <scope>NUCLEOTIDE SEQUENCE [LARGE SCALE GENOMIC DNA]</scope>
    <source>
        <strain evidence="1 2">HMF5405</strain>
    </source>
</reference>
<dbReference type="Proteomes" id="UP000664628">
    <property type="component" value="Unassembled WGS sequence"/>
</dbReference>
<gene>
    <name evidence="1" type="ORF">J2I46_30925</name>
</gene>
<organism evidence="1 2">
    <name type="scientific">Fibrella forsythiae</name>
    <dbReference type="NCBI Taxonomy" id="2817061"/>
    <lineage>
        <taxon>Bacteria</taxon>
        <taxon>Pseudomonadati</taxon>
        <taxon>Bacteroidota</taxon>
        <taxon>Cytophagia</taxon>
        <taxon>Cytophagales</taxon>
        <taxon>Spirosomataceae</taxon>
        <taxon>Fibrella</taxon>
    </lineage>
</organism>
<dbReference type="EMBL" id="JAFMYW010000018">
    <property type="protein sequence ID" value="MBO0953027.1"/>
    <property type="molecule type" value="Genomic_DNA"/>
</dbReference>
<name>A0ABS3JVT2_9BACT</name>
<protein>
    <submittedName>
        <fullName evidence="1">Uncharacterized protein</fullName>
    </submittedName>
</protein>
<keyword evidence="2" id="KW-1185">Reference proteome</keyword>
<accession>A0ABS3JVT2</accession>
<proteinExistence type="predicted"/>
<evidence type="ECO:0000313" key="2">
    <source>
        <dbReference type="Proteomes" id="UP000664628"/>
    </source>
</evidence>